<dbReference type="EMBL" id="JGZJ01000006">
    <property type="protein sequence ID" value="KFI83546.1"/>
    <property type="molecule type" value="Genomic_DNA"/>
</dbReference>
<dbReference type="AlphaFoldDB" id="A0A7V8KRF8"/>
<feature type="domain" description="HTH cro/C1-type" evidence="1">
    <location>
        <begin position="8"/>
        <end position="63"/>
    </location>
</feature>
<evidence type="ECO:0000313" key="3">
    <source>
        <dbReference type="Proteomes" id="UP000029109"/>
    </source>
</evidence>
<dbReference type="PANTHER" id="PTHR37301:SF1">
    <property type="entry name" value="DNA-BINDING PROTEIN"/>
    <property type="match status" value="1"/>
</dbReference>
<dbReference type="Pfam" id="PF13443">
    <property type="entry name" value="HTH_26"/>
    <property type="match status" value="1"/>
</dbReference>
<gene>
    <name evidence="2" type="ORF">BPULL_1734</name>
</gene>
<proteinExistence type="predicted"/>
<dbReference type="CDD" id="cd00093">
    <property type="entry name" value="HTH_XRE"/>
    <property type="match status" value="1"/>
</dbReference>
<dbReference type="SUPFAM" id="SSF47413">
    <property type="entry name" value="lambda repressor-like DNA-binding domains"/>
    <property type="match status" value="1"/>
</dbReference>
<evidence type="ECO:0000259" key="1">
    <source>
        <dbReference type="PROSITE" id="PS50943"/>
    </source>
</evidence>
<dbReference type="GO" id="GO:0003677">
    <property type="term" value="F:DNA binding"/>
    <property type="evidence" value="ECO:0007669"/>
    <property type="project" value="InterPro"/>
</dbReference>
<dbReference type="PROSITE" id="PS50943">
    <property type="entry name" value="HTH_CROC1"/>
    <property type="match status" value="1"/>
</dbReference>
<dbReference type="Proteomes" id="UP000029109">
    <property type="component" value="Unassembled WGS sequence"/>
</dbReference>
<sequence length="77" mass="8605">MGRIVLRLDRMMVERGRSLNWLADRVGITNVNLSKIKNNHVTAIRFSTLAAICEALDCQPGDILDYVEDDTPECSGL</sequence>
<comment type="caution">
    <text evidence="2">The sequence shown here is derived from an EMBL/GenBank/DDBJ whole genome shotgun (WGS) entry which is preliminary data.</text>
</comment>
<organism evidence="2 3">
    <name type="scientific">Bifidobacterium pullorum</name>
    <dbReference type="NCBI Taxonomy" id="78448"/>
    <lineage>
        <taxon>Bacteria</taxon>
        <taxon>Bacillati</taxon>
        <taxon>Actinomycetota</taxon>
        <taxon>Actinomycetes</taxon>
        <taxon>Bifidobacteriales</taxon>
        <taxon>Bifidobacteriaceae</taxon>
        <taxon>Bifidobacterium</taxon>
    </lineage>
</organism>
<dbReference type="SMART" id="SM00530">
    <property type="entry name" value="HTH_XRE"/>
    <property type="match status" value="1"/>
</dbReference>
<accession>A0A7V8KRF8</accession>
<dbReference type="InterPro" id="IPR010982">
    <property type="entry name" value="Lambda_DNA-bd_dom_sf"/>
</dbReference>
<evidence type="ECO:0000313" key="2">
    <source>
        <dbReference type="EMBL" id="KFI83546.1"/>
    </source>
</evidence>
<protein>
    <submittedName>
        <fullName evidence="2">XRE family transcriptional regulator</fullName>
    </submittedName>
</protein>
<dbReference type="InterPro" id="IPR001387">
    <property type="entry name" value="Cro/C1-type_HTH"/>
</dbReference>
<reference evidence="2 3" key="1">
    <citation type="submission" date="2014-03" db="EMBL/GenBank/DDBJ databases">
        <title>Genomics of Bifidobacteria.</title>
        <authorList>
            <person name="Ventura M."/>
            <person name="Milani C."/>
            <person name="Lugli G.A."/>
        </authorList>
    </citation>
    <scope>NUCLEOTIDE SEQUENCE [LARGE SCALE GENOMIC DNA]</scope>
    <source>
        <strain evidence="2 3">LMG 21816</strain>
    </source>
</reference>
<dbReference type="PANTHER" id="PTHR37301">
    <property type="entry name" value="DNA-BINDING PROTEIN-RELATED"/>
    <property type="match status" value="1"/>
</dbReference>
<name>A0A7V8KRF8_9BIFI</name>
<dbReference type="Gene3D" id="1.10.260.40">
    <property type="entry name" value="lambda repressor-like DNA-binding domains"/>
    <property type="match status" value="1"/>
</dbReference>